<dbReference type="GO" id="GO:0034975">
    <property type="term" value="P:protein folding in endoplasmic reticulum"/>
    <property type="evidence" value="ECO:0007669"/>
    <property type="project" value="InterPro"/>
</dbReference>
<dbReference type="Proteomes" id="UP000807769">
    <property type="component" value="Unassembled WGS sequence"/>
</dbReference>
<comment type="cofactor">
    <cofactor evidence="1">
        <name>FAD</name>
        <dbReference type="ChEBI" id="CHEBI:57692"/>
    </cofactor>
</comment>
<evidence type="ECO:0000256" key="10">
    <source>
        <dbReference type="ARBA" id="ARBA00022982"/>
    </source>
</evidence>
<protein>
    <recommendedName>
        <fullName evidence="20">Endoplasmic oxidoreductin-1</fullName>
    </recommendedName>
</protein>
<evidence type="ECO:0000256" key="9">
    <source>
        <dbReference type="ARBA" id="ARBA00022827"/>
    </source>
</evidence>
<comment type="similarity">
    <text evidence="3">Belongs to the EROs family.</text>
</comment>
<evidence type="ECO:0000313" key="18">
    <source>
        <dbReference type="EMBL" id="KAG1808199.1"/>
    </source>
</evidence>
<dbReference type="PANTHER" id="PTHR12613:SF0">
    <property type="entry name" value="ERO1-LIKE PROTEIN"/>
    <property type="match status" value="1"/>
</dbReference>
<evidence type="ECO:0000256" key="12">
    <source>
        <dbReference type="ARBA" id="ARBA00023136"/>
    </source>
</evidence>
<proteinExistence type="inferred from homology"/>
<name>A0A9P7E1F7_9AGAM</name>
<keyword evidence="8" id="KW-0256">Endoplasmic reticulum</keyword>
<dbReference type="GeneID" id="64630764"/>
<feature type="signal peptide" evidence="17">
    <location>
        <begin position="1"/>
        <end position="21"/>
    </location>
</feature>
<dbReference type="GO" id="GO:0015035">
    <property type="term" value="F:protein-disulfide reductase activity"/>
    <property type="evidence" value="ECO:0007669"/>
    <property type="project" value="InterPro"/>
</dbReference>
<dbReference type="GO" id="GO:0071949">
    <property type="term" value="F:FAD binding"/>
    <property type="evidence" value="ECO:0007669"/>
    <property type="project" value="InterPro"/>
</dbReference>
<keyword evidence="6" id="KW-0285">Flavoprotein</keyword>
<evidence type="ECO:0000256" key="3">
    <source>
        <dbReference type="ARBA" id="ARBA00008277"/>
    </source>
</evidence>
<dbReference type="GO" id="GO:0016972">
    <property type="term" value="F:thiol oxidase activity"/>
    <property type="evidence" value="ECO:0007669"/>
    <property type="project" value="InterPro"/>
</dbReference>
<feature type="region of interest" description="Disordered" evidence="16">
    <location>
        <begin position="477"/>
        <end position="509"/>
    </location>
</feature>
<keyword evidence="15" id="KW-0676">Redox-active center</keyword>
<keyword evidence="11" id="KW-0560">Oxidoreductase</keyword>
<dbReference type="Pfam" id="PF04137">
    <property type="entry name" value="ERO1"/>
    <property type="match status" value="1"/>
</dbReference>
<keyword evidence="9" id="KW-0274">FAD</keyword>
<dbReference type="OrthoDB" id="269384at2759"/>
<comment type="subcellular location">
    <subcellularLocation>
        <location evidence="2">Endoplasmic reticulum membrane</location>
        <topology evidence="2">Peripheral membrane protein</topology>
        <orientation evidence="2">Lumenal side</orientation>
    </subcellularLocation>
</comment>
<evidence type="ECO:0000256" key="1">
    <source>
        <dbReference type="ARBA" id="ARBA00001974"/>
    </source>
</evidence>
<evidence type="ECO:0000256" key="5">
    <source>
        <dbReference type="ARBA" id="ARBA00022448"/>
    </source>
</evidence>
<dbReference type="InterPro" id="IPR007266">
    <property type="entry name" value="Ero1"/>
</dbReference>
<evidence type="ECO:0000256" key="14">
    <source>
        <dbReference type="ARBA" id="ARBA00023180"/>
    </source>
</evidence>
<keyword evidence="10" id="KW-0249">Electron transport</keyword>
<evidence type="ECO:0000256" key="13">
    <source>
        <dbReference type="ARBA" id="ARBA00023157"/>
    </source>
</evidence>
<evidence type="ECO:0000256" key="15">
    <source>
        <dbReference type="ARBA" id="ARBA00023284"/>
    </source>
</evidence>
<accession>A0A9P7E1F7</accession>
<evidence type="ECO:0000256" key="6">
    <source>
        <dbReference type="ARBA" id="ARBA00022630"/>
    </source>
</evidence>
<dbReference type="SUPFAM" id="SSF110019">
    <property type="entry name" value="ERO1-like"/>
    <property type="match status" value="1"/>
</dbReference>
<keyword evidence="7 17" id="KW-0732">Signal</keyword>
<dbReference type="GO" id="GO:0005789">
    <property type="term" value="C:endoplasmic reticulum membrane"/>
    <property type="evidence" value="ECO:0007669"/>
    <property type="project" value="UniProtKB-SubCell"/>
</dbReference>
<keyword evidence="14" id="KW-0325">Glycoprotein</keyword>
<comment type="caution">
    <text evidence="18">The sequence shown here is derived from an EMBL/GenBank/DDBJ whole genome shotgun (WGS) entry which is preliminary data.</text>
</comment>
<dbReference type="EMBL" id="JABBWG010000039">
    <property type="protein sequence ID" value="KAG1808199.1"/>
    <property type="molecule type" value="Genomic_DNA"/>
</dbReference>
<evidence type="ECO:0000256" key="7">
    <source>
        <dbReference type="ARBA" id="ARBA00022729"/>
    </source>
</evidence>
<dbReference type="RefSeq" id="XP_041188483.1">
    <property type="nucleotide sequence ID" value="XM_041336747.1"/>
</dbReference>
<dbReference type="InterPro" id="IPR037192">
    <property type="entry name" value="ERO1-like_sf"/>
</dbReference>
<dbReference type="PANTHER" id="PTHR12613">
    <property type="entry name" value="ERO1-RELATED"/>
    <property type="match status" value="1"/>
</dbReference>
<evidence type="ECO:0008006" key="20">
    <source>
        <dbReference type="Google" id="ProtNLM"/>
    </source>
</evidence>
<evidence type="ECO:0000256" key="11">
    <source>
        <dbReference type="ARBA" id="ARBA00023002"/>
    </source>
</evidence>
<comment type="subunit">
    <text evidence="4">May function both as a monomer and a homodimer.</text>
</comment>
<evidence type="ECO:0000256" key="16">
    <source>
        <dbReference type="SAM" id="MobiDB-lite"/>
    </source>
</evidence>
<dbReference type="AlphaFoldDB" id="A0A9P7E1F7"/>
<evidence type="ECO:0000256" key="8">
    <source>
        <dbReference type="ARBA" id="ARBA00022824"/>
    </source>
</evidence>
<reference evidence="18" key="1">
    <citation type="journal article" date="2020" name="New Phytol.">
        <title>Comparative genomics reveals dynamic genome evolution in host specialist ectomycorrhizal fungi.</title>
        <authorList>
            <person name="Lofgren L.A."/>
            <person name="Nguyen N.H."/>
            <person name="Vilgalys R."/>
            <person name="Ruytinx J."/>
            <person name="Liao H.L."/>
            <person name="Branco S."/>
            <person name="Kuo A."/>
            <person name="LaButti K."/>
            <person name="Lipzen A."/>
            <person name="Andreopoulos W."/>
            <person name="Pangilinan J."/>
            <person name="Riley R."/>
            <person name="Hundley H."/>
            <person name="Na H."/>
            <person name="Barry K."/>
            <person name="Grigoriev I.V."/>
            <person name="Stajich J.E."/>
            <person name="Kennedy P.G."/>
        </authorList>
    </citation>
    <scope>NUCLEOTIDE SEQUENCE</scope>
    <source>
        <strain evidence="18">MN1</strain>
    </source>
</reference>
<evidence type="ECO:0000313" key="19">
    <source>
        <dbReference type="Proteomes" id="UP000807769"/>
    </source>
</evidence>
<keyword evidence="12" id="KW-0472">Membrane</keyword>
<evidence type="ECO:0000256" key="2">
    <source>
        <dbReference type="ARBA" id="ARBA00004367"/>
    </source>
</evidence>
<evidence type="ECO:0000256" key="17">
    <source>
        <dbReference type="SAM" id="SignalP"/>
    </source>
</evidence>
<keyword evidence="13" id="KW-1015">Disulfide bond</keyword>
<feature type="chain" id="PRO_5040138758" description="Endoplasmic oxidoreductin-1" evidence="17">
    <location>
        <begin position="22"/>
        <end position="557"/>
    </location>
</feature>
<gene>
    <name evidence="18" type="ORF">BJ212DRAFT_1384046</name>
</gene>
<keyword evidence="19" id="KW-1185">Reference proteome</keyword>
<sequence length="557" mass="63772">MLCLWRRVYLALAFSALVAVGVSPSSFLGDSLIRHNPVQNVLEHESARGEPLCQHSTTGPIETTLCDYETIESVNGELYSTLNELVQMPFFKYFQVDLYRECPFWQENGFCMNRECGITTVDESEIPEKWRAAALSKIELPPLEERVRLPGCYYRDSDFCFLDDMTEGEYVDLTLVPERYTGYSGPSAHRVWKSIYEENCFGLSELNLLTSHSPAQVTLPDTLTDVLREPINGETADGECLEKRVYYKIISGLHASISTHICLEYLNQTTGEMGPNLECFVTRVASHPERLQYIYFNTVLLLRAVSRIGPYLRDYDYCSMSMPMHYDHLLAEDIQEEATTLTTLSKVIDIAEHVGKFDERVLFRGENANILKEEFKMHFRNVSRIMDCVGCDKCRLWGKVQTTGLATALKILFEMDETALDPRKNHNLLQRSEVVALINTLHRFSESLQAVEIFRDMWKKTGESDANHLIEEAERAVVGNPRKSPPHESTQASAPIKLHTPHPPSPSPFYTTSLGTIQRYLRQLIRRCKKHTLSCFSIFSQIWQQLCDAMFPLRTEL</sequence>
<keyword evidence="5" id="KW-0813">Transport</keyword>
<evidence type="ECO:0000256" key="4">
    <source>
        <dbReference type="ARBA" id="ARBA00011802"/>
    </source>
</evidence>
<organism evidence="18 19">
    <name type="scientific">Suillus subaureus</name>
    <dbReference type="NCBI Taxonomy" id="48587"/>
    <lineage>
        <taxon>Eukaryota</taxon>
        <taxon>Fungi</taxon>
        <taxon>Dikarya</taxon>
        <taxon>Basidiomycota</taxon>
        <taxon>Agaricomycotina</taxon>
        <taxon>Agaricomycetes</taxon>
        <taxon>Agaricomycetidae</taxon>
        <taxon>Boletales</taxon>
        <taxon>Suillineae</taxon>
        <taxon>Suillaceae</taxon>
        <taxon>Suillus</taxon>
    </lineage>
</organism>